<sequence>MEQSDIDIYSKSDLYYLATIGKYVRSNRISQNKTQLELAKDAGMNRTTLSQLEKGKPVNILSLIQVLRALKKLHVFQEMEVKPQLSPMQFAALEQKQRLRVKRDNSKSPKQKSDW</sequence>
<evidence type="ECO:0000259" key="1">
    <source>
        <dbReference type="PROSITE" id="PS50943"/>
    </source>
</evidence>
<gene>
    <name evidence="2" type="ORF">N180_04905</name>
</gene>
<feature type="domain" description="HTH cro/C1-type" evidence="1">
    <location>
        <begin position="24"/>
        <end position="76"/>
    </location>
</feature>
<dbReference type="SMART" id="SM00530">
    <property type="entry name" value="HTH_XRE"/>
    <property type="match status" value="1"/>
</dbReference>
<evidence type="ECO:0000313" key="3">
    <source>
        <dbReference type="Proteomes" id="UP000028007"/>
    </source>
</evidence>
<dbReference type="CDD" id="cd00093">
    <property type="entry name" value="HTH_XRE"/>
    <property type="match status" value="1"/>
</dbReference>
<organism evidence="2 3">
    <name type="scientific">Pedobacter antarcticus 4BY</name>
    <dbReference type="NCBI Taxonomy" id="1358423"/>
    <lineage>
        <taxon>Bacteria</taxon>
        <taxon>Pseudomonadati</taxon>
        <taxon>Bacteroidota</taxon>
        <taxon>Sphingobacteriia</taxon>
        <taxon>Sphingobacteriales</taxon>
        <taxon>Sphingobacteriaceae</taxon>
        <taxon>Pedobacter</taxon>
    </lineage>
</organism>
<dbReference type="Proteomes" id="UP000028007">
    <property type="component" value="Unassembled WGS sequence"/>
</dbReference>
<dbReference type="PROSITE" id="PS50943">
    <property type="entry name" value="HTH_CROC1"/>
    <property type="match status" value="1"/>
</dbReference>
<dbReference type="Pfam" id="PF01381">
    <property type="entry name" value="HTH_3"/>
    <property type="match status" value="1"/>
</dbReference>
<dbReference type="Gene3D" id="1.10.260.40">
    <property type="entry name" value="lambda repressor-like DNA-binding domains"/>
    <property type="match status" value="1"/>
</dbReference>
<name>A0A081PDG0_9SPHI</name>
<evidence type="ECO:0000313" key="2">
    <source>
        <dbReference type="EMBL" id="KEQ28733.1"/>
    </source>
</evidence>
<dbReference type="SUPFAM" id="SSF47413">
    <property type="entry name" value="lambda repressor-like DNA-binding domains"/>
    <property type="match status" value="1"/>
</dbReference>
<proteinExistence type="predicted"/>
<dbReference type="eggNOG" id="COG1476">
    <property type="taxonomic scope" value="Bacteria"/>
</dbReference>
<dbReference type="AlphaFoldDB" id="A0A081PDG0"/>
<dbReference type="EMBL" id="JNFF01000110">
    <property type="protein sequence ID" value="KEQ28733.1"/>
    <property type="molecule type" value="Genomic_DNA"/>
</dbReference>
<keyword evidence="3" id="KW-1185">Reference proteome</keyword>
<protein>
    <recommendedName>
        <fullName evidence="1">HTH cro/C1-type domain-containing protein</fullName>
    </recommendedName>
</protein>
<dbReference type="InterPro" id="IPR001387">
    <property type="entry name" value="Cro/C1-type_HTH"/>
</dbReference>
<dbReference type="InterPro" id="IPR010982">
    <property type="entry name" value="Lambda_DNA-bd_dom_sf"/>
</dbReference>
<dbReference type="GO" id="GO:0003677">
    <property type="term" value="F:DNA binding"/>
    <property type="evidence" value="ECO:0007669"/>
    <property type="project" value="InterPro"/>
</dbReference>
<dbReference type="OrthoDB" id="8690238at2"/>
<dbReference type="RefSeq" id="WP_037443815.1">
    <property type="nucleotide sequence ID" value="NZ_JNFF01000110.1"/>
</dbReference>
<reference evidence="2 3" key="1">
    <citation type="journal article" date="1992" name="Int. J. Syst. Bacteriol.">
        <title>Sphingobacterium antarcticus sp. nov. a Psychrotrophic Bacterium from the Soils of Schirmacher Oasis, Antarctica.</title>
        <authorList>
            <person name="Shivaji S."/>
            <person name="Ray M.K."/>
            <person name="Rao N.S."/>
            <person name="Saiserr L."/>
            <person name="Jagannadham M.V."/>
            <person name="Kumar G.S."/>
            <person name="Reddy G."/>
            <person name="Bhargava P.M."/>
        </authorList>
    </citation>
    <scope>NUCLEOTIDE SEQUENCE [LARGE SCALE GENOMIC DNA]</scope>
    <source>
        <strain evidence="2 3">4BY</strain>
    </source>
</reference>
<accession>A0A081PDG0</accession>
<comment type="caution">
    <text evidence="2">The sequence shown here is derived from an EMBL/GenBank/DDBJ whole genome shotgun (WGS) entry which is preliminary data.</text>
</comment>